<evidence type="ECO:0000313" key="1">
    <source>
        <dbReference type="EMBL" id="CAI6354944.1"/>
    </source>
</evidence>
<keyword evidence="2" id="KW-1185">Reference proteome</keyword>
<dbReference type="AlphaFoldDB" id="A0AAV0WGD6"/>
<dbReference type="EMBL" id="CARXXK010000002">
    <property type="protein sequence ID" value="CAI6354944.1"/>
    <property type="molecule type" value="Genomic_DNA"/>
</dbReference>
<protein>
    <submittedName>
        <fullName evidence="1">Uncharacterized protein</fullName>
    </submittedName>
</protein>
<name>A0AAV0WGD6_9HEMI</name>
<reference evidence="1 2" key="1">
    <citation type="submission" date="2023-01" db="EMBL/GenBank/DDBJ databases">
        <authorList>
            <person name="Whitehead M."/>
        </authorList>
    </citation>
    <scope>NUCLEOTIDE SEQUENCE [LARGE SCALE GENOMIC DNA]</scope>
</reference>
<gene>
    <name evidence="1" type="ORF">MEUPH1_LOCUS10860</name>
</gene>
<accession>A0AAV0WGD6</accession>
<organism evidence="1 2">
    <name type="scientific">Macrosiphum euphorbiae</name>
    <name type="common">potato aphid</name>
    <dbReference type="NCBI Taxonomy" id="13131"/>
    <lineage>
        <taxon>Eukaryota</taxon>
        <taxon>Metazoa</taxon>
        <taxon>Ecdysozoa</taxon>
        <taxon>Arthropoda</taxon>
        <taxon>Hexapoda</taxon>
        <taxon>Insecta</taxon>
        <taxon>Pterygota</taxon>
        <taxon>Neoptera</taxon>
        <taxon>Paraneoptera</taxon>
        <taxon>Hemiptera</taxon>
        <taxon>Sternorrhyncha</taxon>
        <taxon>Aphidomorpha</taxon>
        <taxon>Aphidoidea</taxon>
        <taxon>Aphididae</taxon>
        <taxon>Macrosiphini</taxon>
        <taxon>Macrosiphum</taxon>
    </lineage>
</organism>
<proteinExistence type="predicted"/>
<dbReference type="Proteomes" id="UP001160148">
    <property type="component" value="Unassembled WGS sequence"/>
</dbReference>
<sequence length="103" mass="12486">MLRNKVLINLLLEEIEDEEIIIDQVMTKEVHDMFQSRKKEGFFSILIEKHLFSDEKKFREFFRLSWEQFNYVLNLIEDDIKSNRTNRVREPISPAEKLAVTLR</sequence>
<comment type="caution">
    <text evidence="1">The sequence shown here is derived from an EMBL/GenBank/DDBJ whole genome shotgun (WGS) entry which is preliminary data.</text>
</comment>
<evidence type="ECO:0000313" key="2">
    <source>
        <dbReference type="Proteomes" id="UP001160148"/>
    </source>
</evidence>